<dbReference type="SMART" id="SM00304">
    <property type="entry name" value="HAMP"/>
    <property type="match status" value="1"/>
</dbReference>
<dbReference type="STRING" id="1499967.U27_02978"/>
<dbReference type="SUPFAM" id="SSF58104">
    <property type="entry name" value="Methyl-accepting chemotaxis protein (MCP) signaling domain"/>
    <property type="match status" value="1"/>
</dbReference>
<evidence type="ECO:0000313" key="8">
    <source>
        <dbReference type="EMBL" id="GAK56017.1"/>
    </source>
</evidence>
<keyword evidence="5" id="KW-0472">Membrane</keyword>
<keyword evidence="3" id="KW-0807">Transducer</keyword>
<dbReference type="Gene3D" id="1.10.287.950">
    <property type="entry name" value="Methyl-accepting chemotaxis protein"/>
    <property type="match status" value="1"/>
</dbReference>
<feature type="transmembrane region" description="Helical" evidence="5">
    <location>
        <begin position="6"/>
        <end position="26"/>
    </location>
</feature>
<reference evidence="8" key="1">
    <citation type="journal article" date="2015" name="PeerJ">
        <title>First genomic representation of candidate bacterial phylum KSB3 points to enhanced environmental sensing as a trigger of wastewater bulking.</title>
        <authorList>
            <person name="Sekiguchi Y."/>
            <person name="Ohashi A."/>
            <person name="Parks D.H."/>
            <person name="Yamauchi T."/>
            <person name="Tyson G.W."/>
            <person name="Hugenholtz P."/>
        </authorList>
    </citation>
    <scope>NUCLEOTIDE SEQUENCE [LARGE SCALE GENOMIC DNA]</scope>
</reference>
<dbReference type="GO" id="GO:0004888">
    <property type="term" value="F:transmembrane signaling receptor activity"/>
    <property type="evidence" value="ECO:0007669"/>
    <property type="project" value="TreeGrafter"/>
</dbReference>
<dbReference type="GO" id="GO:0005886">
    <property type="term" value="C:plasma membrane"/>
    <property type="evidence" value="ECO:0007669"/>
    <property type="project" value="TreeGrafter"/>
</dbReference>
<accession>A0A081BUL2</accession>
<dbReference type="HOGENOM" id="CLU_000445_107_16_0"/>
<evidence type="ECO:0000259" key="6">
    <source>
        <dbReference type="PROSITE" id="PS50111"/>
    </source>
</evidence>
<comment type="similarity">
    <text evidence="2">Belongs to the methyl-accepting chemotaxis (MCP) protein family.</text>
</comment>
<dbReference type="InterPro" id="IPR004089">
    <property type="entry name" value="MCPsignal_dom"/>
</dbReference>
<gene>
    <name evidence="8" type="ORF">U27_02978</name>
</gene>
<keyword evidence="9" id="KW-1185">Reference proteome</keyword>
<feature type="domain" description="HAMP" evidence="7">
    <location>
        <begin position="177"/>
        <end position="230"/>
    </location>
</feature>
<dbReference type="EMBL" id="DF820464">
    <property type="protein sequence ID" value="GAK56017.1"/>
    <property type="molecule type" value="Genomic_DNA"/>
</dbReference>
<evidence type="ECO:0000259" key="7">
    <source>
        <dbReference type="PROSITE" id="PS50885"/>
    </source>
</evidence>
<dbReference type="Proteomes" id="UP000030661">
    <property type="component" value="Unassembled WGS sequence"/>
</dbReference>
<protein>
    <submittedName>
        <fullName evidence="8">Methyl-accepting chemotaxis sensory transducer</fullName>
    </submittedName>
</protein>
<dbReference type="InterPro" id="IPR003660">
    <property type="entry name" value="HAMP_dom"/>
</dbReference>
<proteinExistence type="inferred from homology"/>
<dbReference type="InterPro" id="IPR051310">
    <property type="entry name" value="MCP_chemotaxis"/>
</dbReference>
<name>A0A081BUL2_VECG1</name>
<evidence type="ECO:0000313" key="9">
    <source>
        <dbReference type="Proteomes" id="UP000030661"/>
    </source>
</evidence>
<sequence length="470" mass="51813">MKSISTKLALEIAVVLVVIMATFGMLESVQRKEQFTHFLDAKEKSTLNALTLMLGEFLFFMNTEPVNNIVTSYLSDQDILAIKILEGGEIMLHSGKDLETGIIHDFLQEEVQPAQYPDTILREVPILYENTELGRLEMTFSRQFVHVQIWRSLTTLIRNLLLIVLVECVMVVMLIRRNVSNPLRYLTQVVRKIANGNMEMQIMSGVSSNEIGRLLQALKAMIGQLQAVITGVKAVAKAVRQNSQEIHVRVEEMAAGNAEQSAAAEETAASLEQMVMTIKHNSENAQHTGTIALQAAQDAQDAEMAIKETMIAMQTMAEKIASVDDIANQTNLLSLNATIEAARAGEQGKSFAVVAAEVRSLAVQSRDTALEIAALVDSSMRLVDNVGERMIHLSPAIQKTAELVQEISTASQEQYLGAEQVNRAMQQLDQITQQNAAVSEQLTTIAAELQKQVEHLEAAIAFFHTDLQGE</sequence>
<organism evidence="8">
    <name type="scientific">Vecturithrix granuli</name>
    <dbReference type="NCBI Taxonomy" id="1499967"/>
    <lineage>
        <taxon>Bacteria</taxon>
        <taxon>Candidatus Moduliflexota</taxon>
        <taxon>Candidatus Vecturitrichia</taxon>
        <taxon>Candidatus Vecturitrichales</taxon>
        <taxon>Candidatus Vecturitrichaceae</taxon>
        <taxon>Candidatus Vecturithrix</taxon>
    </lineage>
</organism>
<dbReference type="CDD" id="cd06225">
    <property type="entry name" value="HAMP"/>
    <property type="match status" value="1"/>
</dbReference>
<evidence type="ECO:0000256" key="1">
    <source>
        <dbReference type="ARBA" id="ARBA00022500"/>
    </source>
</evidence>
<dbReference type="Pfam" id="PF00015">
    <property type="entry name" value="MCPsignal"/>
    <property type="match status" value="1"/>
</dbReference>
<evidence type="ECO:0000256" key="5">
    <source>
        <dbReference type="SAM" id="Phobius"/>
    </source>
</evidence>
<keyword evidence="1" id="KW-0145">Chemotaxis</keyword>
<dbReference type="GO" id="GO:0006935">
    <property type="term" value="P:chemotaxis"/>
    <property type="evidence" value="ECO:0007669"/>
    <property type="project" value="UniProtKB-KW"/>
</dbReference>
<dbReference type="Pfam" id="PF00672">
    <property type="entry name" value="HAMP"/>
    <property type="match status" value="1"/>
</dbReference>
<keyword evidence="4" id="KW-0175">Coiled coil</keyword>
<dbReference type="GO" id="GO:0007165">
    <property type="term" value="P:signal transduction"/>
    <property type="evidence" value="ECO:0007669"/>
    <property type="project" value="UniProtKB-KW"/>
</dbReference>
<keyword evidence="5" id="KW-1133">Transmembrane helix</keyword>
<keyword evidence="5" id="KW-0812">Transmembrane</keyword>
<feature type="domain" description="Methyl-accepting transducer" evidence="6">
    <location>
        <begin position="235"/>
        <end position="450"/>
    </location>
</feature>
<dbReference type="PANTHER" id="PTHR43531">
    <property type="entry name" value="PROTEIN ICFG"/>
    <property type="match status" value="1"/>
</dbReference>
<evidence type="ECO:0000256" key="4">
    <source>
        <dbReference type="SAM" id="Coils"/>
    </source>
</evidence>
<feature type="coiled-coil region" evidence="4">
    <location>
        <begin position="421"/>
        <end position="466"/>
    </location>
</feature>
<dbReference type="SMART" id="SM00283">
    <property type="entry name" value="MA"/>
    <property type="match status" value="1"/>
</dbReference>
<dbReference type="AlphaFoldDB" id="A0A081BUL2"/>
<dbReference type="PROSITE" id="PS50885">
    <property type="entry name" value="HAMP"/>
    <property type="match status" value="1"/>
</dbReference>
<evidence type="ECO:0000256" key="2">
    <source>
        <dbReference type="ARBA" id="ARBA00029447"/>
    </source>
</evidence>
<dbReference type="PROSITE" id="PS50111">
    <property type="entry name" value="CHEMOTAXIS_TRANSDUC_2"/>
    <property type="match status" value="1"/>
</dbReference>
<dbReference type="PANTHER" id="PTHR43531:SF11">
    <property type="entry name" value="METHYL-ACCEPTING CHEMOTAXIS PROTEIN 3"/>
    <property type="match status" value="1"/>
</dbReference>
<evidence type="ECO:0000256" key="3">
    <source>
        <dbReference type="PROSITE-ProRule" id="PRU00284"/>
    </source>
</evidence>
<dbReference type="eggNOG" id="COG0840">
    <property type="taxonomic scope" value="Bacteria"/>
</dbReference>